<dbReference type="PANTHER" id="PTHR13929:SF0">
    <property type="entry name" value="UBIA PRENYLTRANSFERASE DOMAIN-CONTAINING PROTEIN 1"/>
    <property type="match status" value="1"/>
</dbReference>
<feature type="transmembrane region" description="Helical" evidence="8">
    <location>
        <begin position="188"/>
        <end position="210"/>
    </location>
</feature>
<keyword evidence="4 8" id="KW-0808">Transferase</keyword>
<dbReference type="GO" id="GO:0005886">
    <property type="term" value="C:plasma membrane"/>
    <property type="evidence" value="ECO:0007669"/>
    <property type="project" value="UniProtKB-SubCell"/>
</dbReference>
<evidence type="ECO:0000256" key="9">
    <source>
        <dbReference type="NCBIfam" id="TIGR00751"/>
    </source>
</evidence>
<dbReference type="InterPro" id="IPR026046">
    <property type="entry name" value="UBIAD1"/>
</dbReference>
<feature type="transmembrane region" description="Helical" evidence="8">
    <location>
        <begin position="246"/>
        <end position="275"/>
    </location>
</feature>
<dbReference type="UniPathway" id="UPA00079">
    <property type="reaction ID" value="UER00168"/>
</dbReference>
<feature type="transmembrane region" description="Helical" evidence="8">
    <location>
        <begin position="33"/>
        <end position="51"/>
    </location>
</feature>
<evidence type="ECO:0000256" key="6">
    <source>
        <dbReference type="ARBA" id="ARBA00022989"/>
    </source>
</evidence>
<accession>A0A6J4Q3E9</accession>
<dbReference type="InterPro" id="IPR044878">
    <property type="entry name" value="UbiA_sf"/>
</dbReference>
<feature type="transmembrane region" description="Helical" evidence="8">
    <location>
        <begin position="57"/>
        <end position="77"/>
    </location>
</feature>
<evidence type="ECO:0000256" key="4">
    <source>
        <dbReference type="ARBA" id="ARBA00022679"/>
    </source>
</evidence>
<evidence type="ECO:0000256" key="2">
    <source>
        <dbReference type="ARBA" id="ARBA00022428"/>
    </source>
</evidence>
<dbReference type="GO" id="GO:0046428">
    <property type="term" value="F:1,4-dihydroxy-2-naphthoate polyprenyltransferase activity"/>
    <property type="evidence" value="ECO:0007669"/>
    <property type="project" value="UniProtKB-UniRule"/>
</dbReference>
<keyword evidence="5 8" id="KW-0812">Transmembrane</keyword>
<comment type="subcellular location">
    <subcellularLocation>
        <location evidence="8">Cell membrane</location>
        <topology evidence="8">Multi-pass membrane protein</topology>
    </subcellularLocation>
    <subcellularLocation>
        <location evidence="1">Membrane</location>
        <topology evidence="1">Multi-pass membrane protein</topology>
    </subcellularLocation>
</comment>
<keyword evidence="2 8" id="KW-0474">Menaquinone biosynthesis</keyword>
<comment type="function">
    <text evidence="8">Conversion of 1,4-dihydroxy-2-naphthoate (DHNA) to demethylmenaquinone (DMK).</text>
</comment>
<dbReference type="GO" id="GO:0042371">
    <property type="term" value="P:vitamin K biosynthetic process"/>
    <property type="evidence" value="ECO:0007669"/>
    <property type="project" value="TreeGrafter"/>
</dbReference>
<feature type="transmembrane region" description="Helical" evidence="8">
    <location>
        <begin position="133"/>
        <end position="152"/>
    </location>
</feature>
<evidence type="ECO:0000313" key="10">
    <source>
        <dbReference type="EMBL" id="CAA9426991.1"/>
    </source>
</evidence>
<sequence>MEMISTIGARAGRRVAESRRPVLAEWFRLSRPFSLTAAAVPVVFGTALASVDGVFSWGPFVAMLLGSLLIQAATNMFNEFYDERRGLDVRGTVGIAGSIVGGRVSARGVLVGALFCYTLALLCGIYLISVGGWPVLVLGCLSALGGYLYSAGPRPIAYTPASEAAVFVFMGVLIVVIAYAVQGAGFPPYVMLAALPIGGPVAAILLANNLRDLVSDRRGGRRTLPIVFGREVGVLVYRLLLLEPYVAVGGLIAFGVVPLECVLVYPSIFAALRLWEAIARHTTPRRLDPVVKRTAGLHLVFGLLYTAGVLLGG</sequence>
<evidence type="ECO:0000256" key="5">
    <source>
        <dbReference type="ARBA" id="ARBA00022692"/>
    </source>
</evidence>
<dbReference type="AlphaFoldDB" id="A0A6J4Q3E9"/>
<keyword evidence="6 8" id="KW-1133">Transmembrane helix</keyword>
<keyword evidence="7 8" id="KW-0472">Membrane</keyword>
<evidence type="ECO:0000256" key="3">
    <source>
        <dbReference type="ARBA" id="ARBA00022475"/>
    </source>
</evidence>
<dbReference type="InterPro" id="IPR004657">
    <property type="entry name" value="MenA"/>
</dbReference>
<organism evidence="10">
    <name type="scientific">uncultured Rubrobacteraceae bacterium</name>
    <dbReference type="NCBI Taxonomy" id="349277"/>
    <lineage>
        <taxon>Bacteria</taxon>
        <taxon>Bacillati</taxon>
        <taxon>Actinomycetota</taxon>
        <taxon>Rubrobacteria</taxon>
        <taxon>Rubrobacterales</taxon>
        <taxon>Rubrobacteraceae</taxon>
        <taxon>environmental samples</taxon>
    </lineage>
</organism>
<feature type="transmembrane region" description="Helical" evidence="8">
    <location>
        <begin position="108"/>
        <end position="127"/>
    </location>
</feature>
<dbReference type="PIRSF" id="PIRSF005355">
    <property type="entry name" value="UBIAD1"/>
    <property type="match status" value="1"/>
</dbReference>
<dbReference type="InterPro" id="IPR000537">
    <property type="entry name" value="UbiA_prenyltransferase"/>
</dbReference>
<feature type="transmembrane region" description="Helical" evidence="8">
    <location>
        <begin position="295"/>
        <end position="312"/>
    </location>
</feature>
<dbReference type="Pfam" id="PF01040">
    <property type="entry name" value="UbiA"/>
    <property type="match status" value="1"/>
</dbReference>
<feature type="transmembrane region" description="Helical" evidence="8">
    <location>
        <begin position="164"/>
        <end position="182"/>
    </location>
</feature>
<keyword evidence="3 8" id="KW-1003">Cell membrane</keyword>
<reference evidence="10" key="1">
    <citation type="submission" date="2020-02" db="EMBL/GenBank/DDBJ databases">
        <authorList>
            <person name="Meier V. D."/>
        </authorList>
    </citation>
    <scope>NUCLEOTIDE SEQUENCE</scope>
    <source>
        <strain evidence="10">AVDCRST_MAG22</strain>
    </source>
</reference>
<dbReference type="HAMAP" id="MF_01937">
    <property type="entry name" value="MenA_1"/>
    <property type="match status" value="1"/>
</dbReference>
<dbReference type="NCBIfam" id="TIGR00751">
    <property type="entry name" value="menA"/>
    <property type="match status" value="1"/>
</dbReference>
<feature type="transmembrane region" description="Helical" evidence="8">
    <location>
        <begin position="222"/>
        <end position="240"/>
    </location>
</feature>
<gene>
    <name evidence="8" type="primary">menA</name>
    <name evidence="10" type="ORF">AVDCRST_MAG22-2981</name>
</gene>
<dbReference type="EC" id="2.5.1.74" evidence="8 9"/>
<evidence type="ECO:0000256" key="8">
    <source>
        <dbReference type="HAMAP-Rule" id="MF_01937"/>
    </source>
</evidence>
<comment type="catalytic activity">
    <reaction evidence="8">
        <text>an all-trans-polyprenyl diphosphate + 1,4-dihydroxy-2-naphthoate + H(+) = a 2-demethylmenaquinol + CO2 + diphosphate</text>
        <dbReference type="Rhea" id="RHEA:26478"/>
        <dbReference type="Rhea" id="RHEA-COMP:9563"/>
        <dbReference type="Rhea" id="RHEA-COMP:9564"/>
        <dbReference type="ChEBI" id="CHEBI:11173"/>
        <dbReference type="ChEBI" id="CHEBI:15378"/>
        <dbReference type="ChEBI" id="CHEBI:16526"/>
        <dbReference type="ChEBI" id="CHEBI:33019"/>
        <dbReference type="ChEBI" id="CHEBI:55437"/>
        <dbReference type="ChEBI" id="CHEBI:58914"/>
        <dbReference type="EC" id="2.5.1.74"/>
    </reaction>
</comment>
<evidence type="ECO:0000256" key="7">
    <source>
        <dbReference type="ARBA" id="ARBA00023136"/>
    </source>
</evidence>
<evidence type="ECO:0000256" key="1">
    <source>
        <dbReference type="ARBA" id="ARBA00004141"/>
    </source>
</evidence>
<dbReference type="PANTHER" id="PTHR13929">
    <property type="entry name" value="1,4-DIHYDROXY-2-NAPHTHOATE OCTAPRENYLTRANSFERASE"/>
    <property type="match status" value="1"/>
</dbReference>
<dbReference type="CDD" id="cd13962">
    <property type="entry name" value="PT_UbiA_UBIAD1"/>
    <property type="match status" value="1"/>
</dbReference>
<dbReference type="EMBL" id="CADCUV010000137">
    <property type="protein sequence ID" value="CAA9426991.1"/>
    <property type="molecule type" value="Genomic_DNA"/>
</dbReference>
<comment type="pathway">
    <text evidence="8">Quinol/quinone metabolism; menaquinone biosynthesis; menaquinol from 1,4-dihydroxy-2-naphthoate: step 1/2.</text>
</comment>
<protein>
    <recommendedName>
        <fullName evidence="8 9">1,4-dihydroxy-2-naphthoate octaprenyltransferase</fullName>
        <shortName evidence="8">DHNA-octaprenyltransferase</shortName>
        <ecNumber evidence="8 9">2.5.1.74</ecNumber>
    </recommendedName>
</protein>
<proteinExistence type="inferred from homology"/>
<dbReference type="Gene3D" id="1.10.357.140">
    <property type="entry name" value="UbiA prenyltransferase"/>
    <property type="match status" value="1"/>
</dbReference>
<comment type="similarity">
    <text evidence="8">Belongs to the MenA family. Type 1 subfamily.</text>
</comment>
<dbReference type="GO" id="GO:0009234">
    <property type="term" value="P:menaquinone biosynthetic process"/>
    <property type="evidence" value="ECO:0007669"/>
    <property type="project" value="UniProtKB-UniRule"/>
</dbReference>
<name>A0A6J4Q3E9_9ACTN</name>